<proteinExistence type="predicted"/>
<name>A0A520RZH3_9GAMM</name>
<reference evidence="1 2" key="1">
    <citation type="submission" date="2019-02" db="EMBL/GenBank/DDBJ databases">
        <title>Prokaryotic population dynamics and viral predation in marine succession experiment using metagenomics: the confinement effect.</title>
        <authorList>
            <person name="Haro-Moreno J.M."/>
            <person name="Rodriguez-Valera F."/>
            <person name="Lopez-Perez M."/>
        </authorList>
    </citation>
    <scope>NUCLEOTIDE SEQUENCE [LARGE SCALE GENOMIC DNA]</scope>
    <source>
        <strain evidence="1">MED-G157</strain>
    </source>
</reference>
<dbReference type="Pfam" id="PF04250">
    <property type="entry name" value="DUF429"/>
    <property type="match status" value="1"/>
</dbReference>
<accession>A0A520RZH3</accession>
<evidence type="ECO:0000313" key="1">
    <source>
        <dbReference type="EMBL" id="RZO75629.1"/>
    </source>
</evidence>
<dbReference type="Proteomes" id="UP000316199">
    <property type="component" value="Unassembled WGS sequence"/>
</dbReference>
<dbReference type="AlphaFoldDB" id="A0A520RZH3"/>
<evidence type="ECO:0000313" key="2">
    <source>
        <dbReference type="Proteomes" id="UP000316199"/>
    </source>
</evidence>
<sequence>MQVYGIDFTSRPSRQKPIVCLECHYEDNHLEVASLLEWTNFDSFEDTLAASGPWIAGIDAPFGQARRFLENIGWPMTWCGYVDQVAKMSRQEFRKVLDGYRLMRPPGDKEHRRVTDIVAKSISPQKLFGTPVGLMFYELVPRLRHANITIPSVYNGDIKRLGVEAYPGVLARNLIGRRSYKQDAKVKQTELQYAARRELYDLLGGEVFKGTYGMSVHAPASLVDDPTGDRLDALFCAIQAAWAWSKKEDNFGMPTFVDPLEGWIADATLLS</sequence>
<dbReference type="EMBL" id="SHAG01000029">
    <property type="protein sequence ID" value="RZO75629.1"/>
    <property type="molecule type" value="Genomic_DNA"/>
</dbReference>
<organism evidence="1 2">
    <name type="scientific">OM182 bacterium</name>
    <dbReference type="NCBI Taxonomy" id="2510334"/>
    <lineage>
        <taxon>Bacteria</taxon>
        <taxon>Pseudomonadati</taxon>
        <taxon>Pseudomonadota</taxon>
        <taxon>Gammaproteobacteria</taxon>
        <taxon>OMG group</taxon>
        <taxon>OM182 clade</taxon>
    </lineage>
</organism>
<dbReference type="InterPro" id="IPR007362">
    <property type="entry name" value="DUF429"/>
</dbReference>
<comment type="caution">
    <text evidence="1">The sequence shown here is derived from an EMBL/GenBank/DDBJ whole genome shotgun (WGS) entry which is preliminary data.</text>
</comment>
<gene>
    <name evidence="1" type="ORF">EVA68_06550</name>
</gene>
<protein>
    <submittedName>
        <fullName evidence="1">DUF429 domain-containing protein</fullName>
    </submittedName>
</protein>